<organism evidence="4 5">
    <name type="scientific">Croceibacterium selenioxidans</name>
    <dbReference type="NCBI Taxonomy" id="2838833"/>
    <lineage>
        <taxon>Bacteria</taxon>
        <taxon>Pseudomonadati</taxon>
        <taxon>Pseudomonadota</taxon>
        <taxon>Alphaproteobacteria</taxon>
        <taxon>Sphingomonadales</taxon>
        <taxon>Erythrobacteraceae</taxon>
        <taxon>Croceibacterium</taxon>
    </lineage>
</organism>
<evidence type="ECO:0000313" key="4">
    <source>
        <dbReference type="EMBL" id="MBT2133037.1"/>
    </source>
</evidence>
<reference evidence="4 5" key="1">
    <citation type="submission" date="2021-05" db="EMBL/GenBank/DDBJ databases">
        <title>Croceibacterium sp. LX-88 genome sequence.</title>
        <authorList>
            <person name="Luo X."/>
        </authorList>
    </citation>
    <scope>NUCLEOTIDE SEQUENCE [LARGE SCALE GENOMIC DNA]</scope>
    <source>
        <strain evidence="4 5">LX-88</strain>
    </source>
</reference>
<evidence type="ECO:0000256" key="1">
    <source>
        <dbReference type="ARBA" id="ARBA00009981"/>
    </source>
</evidence>
<dbReference type="SUPFAM" id="SSF143120">
    <property type="entry name" value="YefM-like"/>
    <property type="match status" value="1"/>
</dbReference>
<comment type="caution">
    <text evidence="4">The sequence shown here is derived from an EMBL/GenBank/DDBJ whole genome shotgun (WGS) entry which is preliminary data.</text>
</comment>
<dbReference type="RefSeq" id="WP_214534328.1">
    <property type="nucleotide sequence ID" value="NZ_JAHFVK010000001.1"/>
</dbReference>
<feature type="region of interest" description="Disordered" evidence="3">
    <location>
        <begin position="61"/>
        <end position="81"/>
    </location>
</feature>
<gene>
    <name evidence="4" type="ORF">KK137_01715</name>
</gene>
<evidence type="ECO:0000256" key="2">
    <source>
        <dbReference type="RuleBase" id="RU362080"/>
    </source>
</evidence>
<evidence type="ECO:0000256" key="3">
    <source>
        <dbReference type="SAM" id="MobiDB-lite"/>
    </source>
</evidence>
<keyword evidence="5" id="KW-1185">Reference proteome</keyword>
<dbReference type="InterPro" id="IPR006442">
    <property type="entry name" value="Antitoxin_Phd/YefM"/>
</dbReference>
<dbReference type="InterPro" id="IPR036165">
    <property type="entry name" value="YefM-like_sf"/>
</dbReference>
<proteinExistence type="inferred from homology"/>
<dbReference type="Proteomes" id="UP000811255">
    <property type="component" value="Unassembled WGS sequence"/>
</dbReference>
<name>A0ABS5VZU2_9SPHN</name>
<sequence length="81" mass="8717">MKIVTAREFNQDISKAKRFAVSEPVFVTDRGRPTHVLLSIGAYRKLSGDRQSILDLIGADPDSAPVAPLDPQADLGGKAAR</sequence>
<dbReference type="Gene3D" id="3.40.1620.10">
    <property type="entry name" value="YefM-like domain"/>
    <property type="match status" value="1"/>
</dbReference>
<dbReference type="Pfam" id="PF02604">
    <property type="entry name" value="PhdYeFM_antitox"/>
    <property type="match status" value="1"/>
</dbReference>
<evidence type="ECO:0000313" key="5">
    <source>
        <dbReference type="Proteomes" id="UP000811255"/>
    </source>
</evidence>
<protein>
    <recommendedName>
        <fullName evidence="2">Antitoxin</fullName>
    </recommendedName>
</protein>
<comment type="function">
    <text evidence="2">Antitoxin component of a type II toxin-antitoxin (TA) system.</text>
</comment>
<comment type="similarity">
    <text evidence="1 2">Belongs to the phD/YefM antitoxin family.</text>
</comment>
<dbReference type="EMBL" id="JAHFVK010000001">
    <property type="protein sequence ID" value="MBT2133037.1"/>
    <property type="molecule type" value="Genomic_DNA"/>
</dbReference>
<accession>A0ABS5VZU2</accession>